<dbReference type="GO" id="GO:0016787">
    <property type="term" value="F:hydrolase activity"/>
    <property type="evidence" value="ECO:0007669"/>
    <property type="project" value="UniProtKB-KW"/>
</dbReference>
<keyword evidence="2" id="KW-0479">Metal-binding</keyword>
<sequence length="329" mass="37564">MVGIAHPTELKRLIRYFTRLNTQIKQESHFAKQNHEVSDRRELSSMKALIINGDDFGATRSINRAIIKSHRDGILTSASLMVNGGAFNDAVEQAKRNPNLSVGIHLVLVQGRPTLPPHIIPDLVDSKGYFLNSSVLAGLKYFFIKSTREQIEKELRAQMEKFVSTKLEISHINSHLNIHMQPTIFNIVLKLAKEFGVKNIRLTRDNLFLNLKLDRGALAYKLVHSLIFNALATIYRKRLRGHGFRGTDVVYGLLQSGNMYESYVTGLLNNLKDGVSEMYFHLDSSPSENWYGKVANYKYIEEFQTLLSKRTKKMIQDNSIRLVDYSHVN</sequence>
<keyword evidence="3" id="KW-0378">Hydrolase</keyword>
<dbReference type="PANTHER" id="PTHR31609:SF1">
    <property type="entry name" value="CARBOHYDRATE DEACETYLASE"/>
    <property type="match status" value="1"/>
</dbReference>
<organism evidence="6 7">
    <name type="scientific">Candidatus Scalindua rubra</name>
    <dbReference type="NCBI Taxonomy" id="1872076"/>
    <lineage>
        <taxon>Bacteria</taxon>
        <taxon>Pseudomonadati</taxon>
        <taxon>Planctomycetota</taxon>
        <taxon>Candidatus Brocadiia</taxon>
        <taxon>Candidatus Brocadiales</taxon>
        <taxon>Candidatus Scalinduaceae</taxon>
        <taxon>Candidatus Scalindua</taxon>
    </lineage>
</organism>
<dbReference type="CDD" id="cd10804">
    <property type="entry name" value="YdjC_HpnK_like"/>
    <property type="match status" value="1"/>
</dbReference>
<dbReference type="SUPFAM" id="SSF88713">
    <property type="entry name" value="Glycoside hydrolase/deacetylase"/>
    <property type="match status" value="1"/>
</dbReference>
<keyword evidence="5" id="KW-0119">Carbohydrate metabolism</keyword>
<evidence type="ECO:0000313" key="6">
    <source>
        <dbReference type="EMBL" id="ODS31404.1"/>
    </source>
</evidence>
<evidence type="ECO:0000256" key="2">
    <source>
        <dbReference type="ARBA" id="ARBA00022723"/>
    </source>
</evidence>
<dbReference type="Gene3D" id="3.20.20.370">
    <property type="entry name" value="Glycoside hydrolase/deacetylase"/>
    <property type="match status" value="1"/>
</dbReference>
<dbReference type="InterPro" id="IPR017836">
    <property type="entry name" value="Hopanoid_biosynth-assoc_HpnK"/>
</dbReference>
<name>A0A1E3X8X6_9BACT</name>
<evidence type="ECO:0000313" key="7">
    <source>
        <dbReference type="Proteomes" id="UP000094056"/>
    </source>
</evidence>
<evidence type="ECO:0000256" key="4">
    <source>
        <dbReference type="ARBA" id="ARBA00022842"/>
    </source>
</evidence>
<dbReference type="Proteomes" id="UP000094056">
    <property type="component" value="Unassembled WGS sequence"/>
</dbReference>
<dbReference type="EMBL" id="MAYW01000120">
    <property type="protein sequence ID" value="ODS31404.1"/>
    <property type="molecule type" value="Genomic_DNA"/>
</dbReference>
<dbReference type="PANTHER" id="PTHR31609">
    <property type="entry name" value="YDJC DEACETYLASE FAMILY MEMBER"/>
    <property type="match status" value="1"/>
</dbReference>
<dbReference type="Pfam" id="PF04794">
    <property type="entry name" value="YdjC"/>
    <property type="match status" value="1"/>
</dbReference>
<dbReference type="GO" id="GO:0046872">
    <property type="term" value="F:metal ion binding"/>
    <property type="evidence" value="ECO:0007669"/>
    <property type="project" value="UniProtKB-KW"/>
</dbReference>
<reference evidence="6 7" key="1">
    <citation type="submission" date="2016-07" db="EMBL/GenBank/DDBJ databases">
        <title>Draft genome of Scalindua rubra, obtained from a brine-seawater interface in the Red Sea, sheds light on salt adaptation in anammox bacteria.</title>
        <authorList>
            <person name="Speth D.R."/>
            <person name="Lagkouvardos I."/>
            <person name="Wang Y."/>
            <person name="Qian P.-Y."/>
            <person name="Dutilh B.E."/>
            <person name="Jetten M.S."/>
        </authorList>
    </citation>
    <scope>NUCLEOTIDE SEQUENCE [LARGE SCALE GENOMIC DNA]</scope>
    <source>
        <strain evidence="6">BSI-1</strain>
    </source>
</reference>
<comment type="caution">
    <text evidence="6">The sequence shown here is derived from an EMBL/GenBank/DDBJ whole genome shotgun (WGS) entry which is preliminary data.</text>
</comment>
<dbReference type="GO" id="GO:0005975">
    <property type="term" value="P:carbohydrate metabolic process"/>
    <property type="evidence" value="ECO:0007669"/>
    <property type="project" value="InterPro"/>
</dbReference>
<accession>A0A1E3X8X6</accession>
<keyword evidence="4" id="KW-0460">Magnesium</keyword>
<comment type="cofactor">
    <cofactor evidence="1">
        <name>Mg(2+)</name>
        <dbReference type="ChEBI" id="CHEBI:18420"/>
    </cofactor>
</comment>
<evidence type="ECO:0000256" key="5">
    <source>
        <dbReference type="ARBA" id="ARBA00023277"/>
    </source>
</evidence>
<dbReference type="InterPro" id="IPR011330">
    <property type="entry name" value="Glyco_hydro/deAcase_b/a-brl"/>
</dbReference>
<dbReference type="GO" id="GO:0019213">
    <property type="term" value="F:deacetylase activity"/>
    <property type="evidence" value="ECO:0007669"/>
    <property type="project" value="TreeGrafter"/>
</dbReference>
<dbReference type="AlphaFoldDB" id="A0A1E3X8X6"/>
<gene>
    <name evidence="6" type="ORF">SCARUB_03481</name>
</gene>
<proteinExistence type="predicted"/>
<evidence type="ECO:0000256" key="3">
    <source>
        <dbReference type="ARBA" id="ARBA00022801"/>
    </source>
</evidence>
<dbReference type="InterPro" id="IPR006879">
    <property type="entry name" value="YdjC-like"/>
</dbReference>
<evidence type="ECO:0008006" key="8">
    <source>
        <dbReference type="Google" id="ProtNLM"/>
    </source>
</evidence>
<evidence type="ECO:0000256" key="1">
    <source>
        <dbReference type="ARBA" id="ARBA00001946"/>
    </source>
</evidence>
<dbReference type="NCBIfam" id="TIGR03473">
    <property type="entry name" value="HpnK"/>
    <property type="match status" value="1"/>
</dbReference>
<protein>
    <recommendedName>
        <fullName evidence="8">Hopanoid biosynthesis associated protein HpnK</fullName>
    </recommendedName>
</protein>